<protein>
    <recommendedName>
        <fullName evidence="4">NodB homology domain-containing protein</fullName>
    </recommendedName>
</protein>
<dbReference type="PROSITE" id="PS51677">
    <property type="entry name" value="NODB"/>
    <property type="match status" value="1"/>
</dbReference>
<dbReference type="PANTHER" id="PTHR10587">
    <property type="entry name" value="GLYCOSYL TRANSFERASE-RELATED"/>
    <property type="match status" value="1"/>
</dbReference>
<dbReference type="STRING" id="1806994.A0A507C669"/>
<dbReference type="GO" id="GO:0005975">
    <property type="term" value="P:carbohydrate metabolic process"/>
    <property type="evidence" value="ECO:0007669"/>
    <property type="project" value="InterPro"/>
</dbReference>
<sequence>MRRLLLLTVAALLQVTEALWNGAVPVNPANYPTKDAVPTAKPEWLTLYSESSGNHLVLKNTGFTLGIDATKDIVYCPNSKTVWGITLDDGPSPYTPKVLDFLDLIPEVKITFFVIGSRIMEHPDVLVRAFNSGHQIGCHTWSHPYLASLTNDQIIAEMMWCDTLVYDMIGVHPRYMRPPYGNIDTRTRAVLKLMGYQIVVWSQDTKDFQSSIPSNNFNEQWIVNNMSIWATEQKAGSLVSGNNSPITLEHDLFNISADAAPYAMMQVLSRGFDVQPIGTCLGDQQWYSGVYSPAPPKYNSTTLPTWPLAVINPSPVTTSAVTATATATAAASSVATRTRTSSSNIIVSIPFLISFFCLTSAYLL</sequence>
<dbReference type="GO" id="GO:0004099">
    <property type="term" value="F:chitin deacetylase activity"/>
    <property type="evidence" value="ECO:0007669"/>
    <property type="project" value="UniProtKB-ARBA"/>
</dbReference>
<feature type="chain" id="PRO_5021203436" description="NodB homology domain-containing protein" evidence="3">
    <location>
        <begin position="19"/>
        <end position="364"/>
    </location>
</feature>
<name>A0A507C669_9FUNG</name>
<accession>A0A507C669</accession>
<evidence type="ECO:0000256" key="2">
    <source>
        <dbReference type="ARBA" id="ARBA00022801"/>
    </source>
</evidence>
<gene>
    <name evidence="5" type="ORF">SmJEL517_g03613</name>
</gene>
<dbReference type="PANTHER" id="PTHR10587:SF133">
    <property type="entry name" value="CHITIN DEACETYLASE 1-RELATED"/>
    <property type="match status" value="1"/>
</dbReference>
<dbReference type="InterPro" id="IPR011330">
    <property type="entry name" value="Glyco_hydro/deAcase_b/a-brl"/>
</dbReference>
<evidence type="ECO:0000256" key="1">
    <source>
        <dbReference type="ARBA" id="ARBA00022723"/>
    </source>
</evidence>
<evidence type="ECO:0000256" key="3">
    <source>
        <dbReference type="SAM" id="SignalP"/>
    </source>
</evidence>
<dbReference type="InterPro" id="IPR002509">
    <property type="entry name" value="NODB_dom"/>
</dbReference>
<feature type="domain" description="NodB homology" evidence="4">
    <location>
        <begin position="81"/>
        <end position="275"/>
    </location>
</feature>
<evidence type="ECO:0000313" key="5">
    <source>
        <dbReference type="EMBL" id="TPX33466.1"/>
    </source>
</evidence>
<proteinExistence type="predicted"/>
<dbReference type="Gene3D" id="3.20.20.370">
    <property type="entry name" value="Glycoside hydrolase/deacetylase"/>
    <property type="match status" value="1"/>
</dbReference>
<dbReference type="GO" id="GO:0009272">
    <property type="term" value="P:fungal-type cell wall biogenesis"/>
    <property type="evidence" value="ECO:0007669"/>
    <property type="project" value="UniProtKB-ARBA"/>
</dbReference>
<dbReference type="OrthoDB" id="407355at2759"/>
<keyword evidence="6" id="KW-1185">Reference proteome</keyword>
<reference evidence="5 6" key="1">
    <citation type="journal article" date="2019" name="Sci. Rep.">
        <title>Comparative genomics of chytrid fungi reveal insights into the obligate biotrophic and pathogenic lifestyle of Synchytrium endobioticum.</title>
        <authorList>
            <person name="van de Vossenberg B.T.L.H."/>
            <person name="Warris S."/>
            <person name="Nguyen H.D.T."/>
            <person name="van Gent-Pelzer M.P.E."/>
            <person name="Joly D.L."/>
            <person name="van de Geest H.C."/>
            <person name="Bonants P.J.M."/>
            <person name="Smith D.S."/>
            <person name="Levesque C.A."/>
            <person name="van der Lee T.A.J."/>
        </authorList>
    </citation>
    <scope>NUCLEOTIDE SEQUENCE [LARGE SCALE GENOMIC DNA]</scope>
    <source>
        <strain evidence="5 6">JEL517</strain>
    </source>
</reference>
<organism evidence="5 6">
    <name type="scientific">Synchytrium microbalum</name>
    <dbReference type="NCBI Taxonomy" id="1806994"/>
    <lineage>
        <taxon>Eukaryota</taxon>
        <taxon>Fungi</taxon>
        <taxon>Fungi incertae sedis</taxon>
        <taxon>Chytridiomycota</taxon>
        <taxon>Chytridiomycota incertae sedis</taxon>
        <taxon>Chytridiomycetes</taxon>
        <taxon>Synchytriales</taxon>
        <taxon>Synchytriaceae</taxon>
        <taxon>Synchytrium</taxon>
    </lineage>
</organism>
<evidence type="ECO:0000313" key="6">
    <source>
        <dbReference type="Proteomes" id="UP000319731"/>
    </source>
</evidence>
<comment type="caution">
    <text evidence="5">The sequence shown here is derived from an EMBL/GenBank/DDBJ whole genome shotgun (WGS) entry which is preliminary data.</text>
</comment>
<dbReference type="Pfam" id="PF01522">
    <property type="entry name" value="Polysacc_deac_1"/>
    <property type="match status" value="1"/>
</dbReference>
<dbReference type="EMBL" id="QEAO01000020">
    <property type="protein sequence ID" value="TPX33466.1"/>
    <property type="molecule type" value="Genomic_DNA"/>
</dbReference>
<dbReference type="InterPro" id="IPR050248">
    <property type="entry name" value="Polysacc_deacetylase_ArnD"/>
</dbReference>
<dbReference type="Proteomes" id="UP000319731">
    <property type="component" value="Unassembled WGS sequence"/>
</dbReference>
<dbReference type="RefSeq" id="XP_031024441.1">
    <property type="nucleotide sequence ID" value="XM_031169541.1"/>
</dbReference>
<keyword evidence="3" id="KW-0732">Signal</keyword>
<feature type="signal peptide" evidence="3">
    <location>
        <begin position="1"/>
        <end position="18"/>
    </location>
</feature>
<dbReference type="AlphaFoldDB" id="A0A507C669"/>
<dbReference type="SUPFAM" id="SSF88713">
    <property type="entry name" value="Glycoside hydrolase/deacetylase"/>
    <property type="match status" value="1"/>
</dbReference>
<dbReference type="GeneID" id="42004838"/>
<keyword evidence="1" id="KW-0479">Metal-binding</keyword>
<dbReference type="GO" id="GO:0016020">
    <property type="term" value="C:membrane"/>
    <property type="evidence" value="ECO:0007669"/>
    <property type="project" value="TreeGrafter"/>
</dbReference>
<dbReference type="GO" id="GO:0046872">
    <property type="term" value="F:metal ion binding"/>
    <property type="evidence" value="ECO:0007669"/>
    <property type="project" value="UniProtKB-KW"/>
</dbReference>
<evidence type="ECO:0000259" key="4">
    <source>
        <dbReference type="PROSITE" id="PS51677"/>
    </source>
</evidence>
<keyword evidence="2" id="KW-0378">Hydrolase</keyword>